<feature type="binding site" evidence="4">
    <location>
        <position position="388"/>
    </location>
    <ligand>
        <name>S-adenosyl-L-methionine</name>
        <dbReference type="ChEBI" id="CHEBI:59789"/>
    </ligand>
</feature>
<dbReference type="PROSITE" id="PS50926">
    <property type="entry name" value="TRAM"/>
    <property type="match status" value="1"/>
</dbReference>
<dbReference type="EMBL" id="BJJW01000010">
    <property type="protein sequence ID" value="GDZ84433.1"/>
    <property type="molecule type" value="Genomic_DNA"/>
</dbReference>
<dbReference type="Gene3D" id="2.40.50.140">
    <property type="entry name" value="Nucleic acid-binding proteins"/>
    <property type="match status" value="1"/>
</dbReference>
<protein>
    <submittedName>
        <fullName evidence="8">Putative RNA methyltransferase</fullName>
    </submittedName>
</protein>
<evidence type="ECO:0000256" key="1">
    <source>
        <dbReference type="ARBA" id="ARBA00022603"/>
    </source>
</evidence>
<dbReference type="InterPro" id="IPR029063">
    <property type="entry name" value="SAM-dependent_MTases_sf"/>
</dbReference>
<keyword evidence="1 4" id="KW-0489">Methyltransferase</keyword>
<evidence type="ECO:0000313" key="9">
    <source>
        <dbReference type="Proteomes" id="UP000323274"/>
    </source>
</evidence>
<gene>
    <name evidence="8" type="ORF">LCIT_16750</name>
</gene>
<sequence>MLLISTQNMTENKKQKKAYPSKSKSQPGQKTYYGKHFDPRKQHGQQRASTDGVAVRIGQNFPLTIKRLGINGEGIGYFKRKIVFVPGVLPDEVAVVKVTDVQPKYIAAKVLKIREKSPNRVKPLDTFADEVGGFELEHMTYSAQLAFKKDVIAQSLEKFQPKGWSDYDLRDTIGMANPYEYRNKAQFPVRKIDDVLSVGMYKRGSHELVDLPIVHTQSPATMKVLRTVRDLLDKLSVSIYNEDKNRGTVKTIVARVSHTTGDVQLTFVTNTDGFPGDVALIAAINQALPEVNGIFQNFNPGRTSLVWGEETIKLWGKDYIEETVMGKTFQLSPRAFMQLNHTQMTVVYNEALSALNLTHADKLVDAYAGVGTIGLSLADKAGEVRGMEIIPEAVDDANINAKINHISNAKYEVGTAEVLFPKWQAEGWLADALVVDPPRTGLDTALRREIIRTKPEKFVYISCNASTLARDLVDLTKAYKVDYIQSIDMFPQTARWEGVVKLTRRD</sequence>
<proteinExistence type="inferred from homology"/>
<evidence type="ECO:0000256" key="5">
    <source>
        <dbReference type="PROSITE-ProRule" id="PRU10015"/>
    </source>
</evidence>
<dbReference type="InterPro" id="IPR012340">
    <property type="entry name" value="NA-bd_OB-fold"/>
</dbReference>
<evidence type="ECO:0000256" key="2">
    <source>
        <dbReference type="ARBA" id="ARBA00022679"/>
    </source>
</evidence>
<feature type="domain" description="TRAM" evidence="7">
    <location>
        <begin position="54"/>
        <end position="112"/>
    </location>
</feature>
<dbReference type="InterPro" id="IPR002792">
    <property type="entry name" value="TRAM_dom"/>
</dbReference>
<accession>A0A5A5U3K8</accession>
<evidence type="ECO:0000259" key="7">
    <source>
        <dbReference type="PROSITE" id="PS50926"/>
    </source>
</evidence>
<evidence type="ECO:0000256" key="3">
    <source>
        <dbReference type="ARBA" id="ARBA00022691"/>
    </source>
</evidence>
<feature type="active site" description="Nucleophile" evidence="4">
    <location>
        <position position="463"/>
    </location>
</feature>
<comment type="caution">
    <text evidence="8">The sequence shown here is derived from an EMBL/GenBank/DDBJ whole genome shotgun (WGS) entry which is preliminary data.</text>
</comment>
<dbReference type="PROSITE" id="PS01230">
    <property type="entry name" value="TRMA_1"/>
    <property type="match status" value="1"/>
</dbReference>
<name>A0A5A5U3K8_LEUCI</name>
<evidence type="ECO:0000256" key="4">
    <source>
        <dbReference type="PROSITE-ProRule" id="PRU01024"/>
    </source>
</evidence>
<dbReference type="Pfam" id="PF05958">
    <property type="entry name" value="tRNA_U5-meth_tr"/>
    <property type="match status" value="1"/>
</dbReference>
<dbReference type="Proteomes" id="UP000323274">
    <property type="component" value="Unassembled WGS sequence"/>
</dbReference>
<dbReference type="Pfam" id="PF01938">
    <property type="entry name" value="TRAM"/>
    <property type="match status" value="1"/>
</dbReference>
<keyword evidence="3 4" id="KW-0949">S-adenosyl-L-methionine</keyword>
<feature type="binding site" evidence="4">
    <location>
        <position position="436"/>
    </location>
    <ligand>
        <name>S-adenosyl-L-methionine</name>
        <dbReference type="ChEBI" id="CHEBI:59789"/>
    </ligand>
</feature>
<organism evidence="8 9">
    <name type="scientific">Leuconostoc citreum</name>
    <dbReference type="NCBI Taxonomy" id="33964"/>
    <lineage>
        <taxon>Bacteria</taxon>
        <taxon>Bacillati</taxon>
        <taxon>Bacillota</taxon>
        <taxon>Bacilli</taxon>
        <taxon>Lactobacillales</taxon>
        <taxon>Lactobacillaceae</taxon>
        <taxon>Leuconostoc</taxon>
    </lineage>
</organism>
<dbReference type="FunFam" id="2.40.50.1070:FF:000003">
    <property type="entry name" value="23S rRNA (Uracil-5-)-methyltransferase RumA"/>
    <property type="match status" value="1"/>
</dbReference>
<dbReference type="SUPFAM" id="SSF50249">
    <property type="entry name" value="Nucleic acid-binding proteins"/>
    <property type="match status" value="1"/>
</dbReference>
<dbReference type="InterPro" id="IPR010280">
    <property type="entry name" value="U5_MeTrfase_fam"/>
</dbReference>
<feature type="active site" evidence="5">
    <location>
        <position position="463"/>
    </location>
</feature>
<evidence type="ECO:0000313" key="8">
    <source>
        <dbReference type="EMBL" id="GDZ84433.1"/>
    </source>
</evidence>
<comment type="similarity">
    <text evidence="4">Belongs to the class I-like SAM-binding methyltransferase superfamily. RNA M5U methyltransferase family.</text>
</comment>
<feature type="binding site" evidence="4">
    <location>
        <position position="338"/>
    </location>
    <ligand>
        <name>S-adenosyl-L-methionine</name>
        <dbReference type="ChEBI" id="CHEBI:59789"/>
    </ligand>
</feature>
<dbReference type="SUPFAM" id="SSF53335">
    <property type="entry name" value="S-adenosyl-L-methionine-dependent methyltransferases"/>
    <property type="match status" value="1"/>
</dbReference>
<dbReference type="GO" id="GO:0070475">
    <property type="term" value="P:rRNA base methylation"/>
    <property type="evidence" value="ECO:0007669"/>
    <property type="project" value="TreeGrafter"/>
</dbReference>
<feature type="compositionally biased region" description="Polar residues" evidence="6">
    <location>
        <begin position="1"/>
        <end position="10"/>
    </location>
</feature>
<dbReference type="GO" id="GO:0070041">
    <property type="term" value="F:rRNA (uridine-C5-)-methyltransferase activity"/>
    <property type="evidence" value="ECO:0007669"/>
    <property type="project" value="TreeGrafter"/>
</dbReference>
<dbReference type="Gene3D" id="2.40.50.1070">
    <property type="match status" value="1"/>
</dbReference>
<keyword evidence="2 4" id="KW-0808">Transferase</keyword>
<dbReference type="NCBIfam" id="TIGR00479">
    <property type="entry name" value="rumA"/>
    <property type="match status" value="1"/>
</dbReference>
<evidence type="ECO:0000256" key="6">
    <source>
        <dbReference type="SAM" id="MobiDB-lite"/>
    </source>
</evidence>
<dbReference type="PANTHER" id="PTHR11061:SF45">
    <property type="match status" value="1"/>
</dbReference>
<dbReference type="PANTHER" id="PTHR11061">
    <property type="entry name" value="RNA M5U METHYLTRANSFERASE"/>
    <property type="match status" value="1"/>
</dbReference>
<dbReference type="AlphaFoldDB" id="A0A5A5U3K8"/>
<feature type="region of interest" description="Disordered" evidence="6">
    <location>
        <begin position="1"/>
        <end position="51"/>
    </location>
</feature>
<dbReference type="InterPro" id="IPR030390">
    <property type="entry name" value="MeTrfase_TrmA_AS"/>
</dbReference>
<reference evidence="8 9" key="1">
    <citation type="submission" date="2019-04" db="EMBL/GenBank/DDBJ databases">
        <title>A pseudo-fructophilic Leuconostoc citreum strain F192-5 isolated from peel of satsuma mandarin: the first report for isolation and characterization of strain-dependent fructophilic-like characteristics.</title>
        <authorList>
            <person name="Maeno S."/>
            <person name="Tanizawa Y."/>
            <person name="Kajikawa A."/>
            <person name="Kanesaki Y."/>
            <person name="Kubota E."/>
            <person name="Arita M."/>
            <person name="Leon D."/>
            <person name="Endo A."/>
        </authorList>
    </citation>
    <scope>NUCLEOTIDE SEQUENCE [LARGE SCALE GENOMIC DNA]</scope>
    <source>
        <strain evidence="8 9">F192-5</strain>
    </source>
</reference>
<dbReference type="Gene3D" id="3.40.50.150">
    <property type="entry name" value="Vaccinia Virus protein VP39"/>
    <property type="match status" value="1"/>
</dbReference>
<dbReference type="PROSITE" id="PS51687">
    <property type="entry name" value="SAM_MT_RNA_M5U"/>
    <property type="match status" value="1"/>
</dbReference>
<feature type="binding site" evidence="4">
    <location>
        <position position="367"/>
    </location>
    <ligand>
        <name>S-adenosyl-L-methionine</name>
        <dbReference type="ChEBI" id="CHEBI:59789"/>
    </ligand>
</feature>